<evidence type="ECO:0000256" key="1">
    <source>
        <dbReference type="ARBA" id="ARBA00004370"/>
    </source>
</evidence>
<keyword evidence="3" id="KW-0677">Repeat</keyword>
<reference evidence="9" key="2">
    <citation type="submission" date="2014-03" db="EMBL/GenBank/DDBJ databases">
        <authorList>
            <person name="Genoscope - CEA"/>
        </authorList>
    </citation>
    <scope>NUCLEOTIDE SEQUENCE</scope>
</reference>
<dbReference type="PANTHER" id="PTHR24026:SF126">
    <property type="entry name" value="PROTOCADHERIN FAT 4"/>
    <property type="match status" value="1"/>
</dbReference>
<evidence type="ECO:0000256" key="7">
    <source>
        <dbReference type="PROSITE-ProRule" id="PRU00043"/>
    </source>
</evidence>
<dbReference type="GO" id="GO:0005509">
    <property type="term" value="F:calcium ion binding"/>
    <property type="evidence" value="ECO:0007669"/>
    <property type="project" value="UniProtKB-UniRule"/>
</dbReference>
<dbReference type="PROSITE" id="PS50268">
    <property type="entry name" value="CADHERIN_2"/>
    <property type="match status" value="2"/>
</dbReference>
<evidence type="ECO:0000256" key="5">
    <source>
        <dbReference type="ARBA" id="ARBA00022989"/>
    </source>
</evidence>
<proteinExistence type="predicted"/>
<keyword evidence="5" id="KW-1133">Transmembrane helix</keyword>
<dbReference type="EMBL" id="FR939941">
    <property type="protein sequence ID" value="CDQ98743.1"/>
    <property type="molecule type" value="Genomic_DNA"/>
</dbReference>
<keyword evidence="4 7" id="KW-0106">Calcium</keyword>
<gene>
    <name evidence="9" type="ORF">GSONMT00037088001</name>
</gene>
<dbReference type="GO" id="GO:0007156">
    <property type="term" value="P:homophilic cell adhesion via plasma membrane adhesion molecules"/>
    <property type="evidence" value="ECO:0007669"/>
    <property type="project" value="InterPro"/>
</dbReference>
<keyword evidence="2" id="KW-0812">Transmembrane</keyword>
<dbReference type="STRING" id="8022.A0A060Z3X3"/>
<feature type="domain" description="Cadherin" evidence="8">
    <location>
        <begin position="70"/>
        <end position="127"/>
    </location>
</feature>
<evidence type="ECO:0000313" key="10">
    <source>
        <dbReference type="Proteomes" id="UP000193380"/>
    </source>
</evidence>
<dbReference type="CDD" id="cd11304">
    <property type="entry name" value="Cadherin_repeat"/>
    <property type="match status" value="1"/>
</dbReference>
<comment type="subcellular location">
    <subcellularLocation>
        <location evidence="1">Membrane</location>
    </subcellularLocation>
</comment>
<dbReference type="GO" id="GO:0005886">
    <property type="term" value="C:plasma membrane"/>
    <property type="evidence" value="ECO:0007669"/>
    <property type="project" value="UniProtKB-SubCell"/>
</dbReference>
<dbReference type="GO" id="GO:0009653">
    <property type="term" value="P:anatomical structure morphogenesis"/>
    <property type="evidence" value="ECO:0007669"/>
    <property type="project" value="UniProtKB-ARBA"/>
</dbReference>
<dbReference type="PANTHER" id="PTHR24026">
    <property type="entry name" value="FAT ATYPICAL CADHERIN-RELATED"/>
    <property type="match status" value="1"/>
</dbReference>
<evidence type="ECO:0000256" key="4">
    <source>
        <dbReference type="ARBA" id="ARBA00022837"/>
    </source>
</evidence>
<protein>
    <recommendedName>
        <fullName evidence="8">Cadherin domain-containing protein</fullName>
    </recommendedName>
</protein>
<dbReference type="SUPFAM" id="SSF49313">
    <property type="entry name" value="Cadherin-like"/>
    <property type="match status" value="1"/>
</dbReference>
<dbReference type="AlphaFoldDB" id="A0A060Z3X3"/>
<name>A0A060Z3X3_ONCMY</name>
<evidence type="ECO:0000313" key="9">
    <source>
        <dbReference type="EMBL" id="CDQ98743.1"/>
    </source>
</evidence>
<evidence type="ECO:0000256" key="2">
    <source>
        <dbReference type="ARBA" id="ARBA00022692"/>
    </source>
</evidence>
<evidence type="ECO:0000256" key="6">
    <source>
        <dbReference type="ARBA" id="ARBA00023136"/>
    </source>
</evidence>
<reference evidence="9" key="1">
    <citation type="journal article" date="2014" name="Nat. Commun.">
        <title>The rainbow trout genome provides novel insights into evolution after whole-genome duplication in vertebrates.</title>
        <authorList>
            <person name="Berthelot C."/>
            <person name="Brunet F."/>
            <person name="Chalopin D."/>
            <person name="Juanchich A."/>
            <person name="Bernard M."/>
            <person name="Noel B."/>
            <person name="Bento P."/>
            <person name="Da Silva C."/>
            <person name="Labadie K."/>
            <person name="Alberti A."/>
            <person name="Aury J.M."/>
            <person name="Louis A."/>
            <person name="Dehais P."/>
            <person name="Bardou P."/>
            <person name="Montfort J."/>
            <person name="Klopp C."/>
            <person name="Cabau C."/>
            <person name="Gaspin C."/>
            <person name="Thorgaard G.H."/>
            <person name="Boussaha M."/>
            <person name="Quillet E."/>
            <person name="Guyomard R."/>
            <person name="Galiana D."/>
            <person name="Bobe J."/>
            <person name="Volff J.N."/>
            <person name="Genet C."/>
            <person name="Wincker P."/>
            <person name="Jaillon O."/>
            <person name="Roest Crollius H."/>
            <person name="Guiguen Y."/>
        </authorList>
    </citation>
    <scope>NUCLEOTIDE SEQUENCE [LARGE SCALE GENOMIC DNA]</scope>
</reference>
<dbReference type="Proteomes" id="UP000193380">
    <property type="component" value="Unassembled WGS sequence"/>
</dbReference>
<accession>A0A060Z3X3</accession>
<dbReference type="InterPro" id="IPR020894">
    <property type="entry name" value="Cadherin_CS"/>
</dbReference>
<dbReference type="PaxDb" id="8022-A0A060Z3X3"/>
<dbReference type="Pfam" id="PF00028">
    <property type="entry name" value="Cadherin"/>
    <property type="match status" value="1"/>
</dbReference>
<dbReference type="InterPro" id="IPR002126">
    <property type="entry name" value="Cadherin-like_dom"/>
</dbReference>
<organism evidence="9 10">
    <name type="scientific">Oncorhynchus mykiss</name>
    <name type="common">Rainbow trout</name>
    <name type="synonym">Salmo gairdneri</name>
    <dbReference type="NCBI Taxonomy" id="8022"/>
    <lineage>
        <taxon>Eukaryota</taxon>
        <taxon>Metazoa</taxon>
        <taxon>Chordata</taxon>
        <taxon>Craniata</taxon>
        <taxon>Vertebrata</taxon>
        <taxon>Euteleostomi</taxon>
        <taxon>Actinopterygii</taxon>
        <taxon>Neopterygii</taxon>
        <taxon>Teleostei</taxon>
        <taxon>Protacanthopterygii</taxon>
        <taxon>Salmoniformes</taxon>
        <taxon>Salmonidae</taxon>
        <taxon>Salmoninae</taxon>
        <taxon>Oncorhynchus</taxon>
    </lineage>
</organism>
<dbReference type="PROSITE" id="PS00232">
    <property type="entry name" value="CADHERIN_1"/>
    <property type="match status" value="1"/>
</dbReference>
<evidence type="ECO:0000259" key="8">
    <source>
        <dbReference type="PROSITE" id="PS50268"/>
    </source>
</evidence>
<evidence type="ECO:0000256" key="3">
    <source>
        <dbReference type="ARBA" id="ARBA00022737"/>
    </source>
</evidence>
<dbReference type="InterPro" id="IPR015919">
    <property type="entry name" value="Cadherin-like_sf"/>
</dbReference>
<dbReference type="PRINTS" id="PR00205">
    <property type="entry name" value="CADHERIN"/>
</dbReference>
<sequence length="147" mass="16398">MLNYSTCEYCLSDIETWYKITGVCHCPERSYCLLIFYPIIFLFAQQGGLSAQTYVHIEVDDLNDNPPVFNPEKYVTSVSSHAQPGTEVLNVIATDRDSGDYGHVTYQILAGDLSSLFSVDKTTGRMTAEISGVRMKQGCGQIFFSIQ</sequence>
<keyword evidence="6" id="KW-0472">Membrane</keyword>
<dbReference type="Gene3D" id="2.60.40.60">
    <property type="entry name" value="Cadherins"/>
    <property type="match status" value="2"/>
</dbReference>
<feature type="domain" description="Cadherin" evidence="8">
    <location>
        <begin position="37"/>
        <end position="69"/>
    </location>
</feature>